<evidence type="ECO:0000256" key="4">
    <source>
        <dbReference type="ARBA" id="ARBA00022729"/>
    </source>
</evidence>
<feature type="signal peptide" evidence="5">
    <location>
        <begin position="1"/>
        <end position="27"/>
    </location>
</feature>
<keyword evidence="3" id="KW-0813">Transport</keyword>
<evidence type="ECO:0000256" key="5">
    <source>
        <dbReference type="SAM" id="SignalP"/>
    </source>
</evidence>
<keyword evidence="8" id="KW-1185">Reference proteome</keyword>
<dbReference type="InterPro" id="IPR051313">
    <property type="entry name" value="Bact_iron-sidero_bind"/>
</dbReference>
<comment type="similarity">
    <text evidence="2">Belongs to the bacterial solute-binding protein 8 family.</text>
</comment>
<dbReference type="PANTHER" id="PTHR30532:SF24">
    <property type="entry name" value="FERRIC ENTEROBACTIN-BINDING PERIPLASMIC PROTEIN FEPB"/>
    <property type="match status" value="1"/>
</dbReference>
<gene>
    <name evidence="7" type="ORF">ACFSCS_05375</name>
</gene>
<dbReference type="Gene3D" id="3.40.50.1980">
    <property type="entry name" value="Nitrogenase molybdenum iron protein domain"/>
    <property type="match status" value="2"/>
</dbReference>
<dbReference type="InterPro" id="IPR002491">
    <property type="entry name" value="ABC_transptr_periplasmic_BD"/>
</dbReference>
<keyword evidence="4 5" id="KW-0732">Signal</keyword>
<evidence type="ECO:0000256" key="3">
    <source>
        <dbReference type="ARBA" id="ARBA00022448"/>
    </source>
</evidence>
<evidence type="ECO:0000256" key="2">
    <source>
        <dbReference type="ARBA" id="ARBA00008814"/>
    </source>
</evidence>
<proteinExistence type="inferred from homology"/>
<dbReference type="PANTHER" id="PTHR30532">
    <property type="entry name" value="IRON III DICITRATE-BINDING PERIPLASMIC PROTEIN"/>
    <property type="match status" value="1"/>
</dbReference>
<dbReference type="PROSITE" id="PS50983">
    <property type="entry name" value="FE_B12_PBP"/>
    <property type="match status" value="1"/>
</dbReference>
<dbReference type="PROSITE" id="PS51257">
    <property type="entry name" value="PROKAR_LIPOPROTEIN"/>
    <property type="match status" value="1"/>
</dbReference>
<evidence type="ECO:0000313" key="7">
    <source>
        <dbReference type="EMBL" id="MFD1889621.1"/>
    </source>
</evidence>
<feature type="domain" description="Fe/B12 periplasmic-binding" evidence="6">
    <location>
        <begin position="62"/>
        <end position="330"/>
    </location>
</feature>
<protein>
    <submittedName>
        <fullName evidence="7">Iron-siderophore ABC transporter substrate-binding protein</fullName>
    </submittedName>
</protein>
<dbReference type="EMBL" id="JBHUFZ010000011">
    <property type="protein sequence ID" value="MFD1889621.1"/>
    <property type="molecule type" value="Genomic_DNA"/>
</dbReference>
<organism evidence="7 8">
    <name type="scientific">Luteococcus peritonei</name>
    <dbReference type="NCBI Taxonomy" id="88874"/>
    <lineage>
        <taxon>Bacteria</taxon>
        <taxon>Bacillati</taxon>
        <taxon>Actinomycetota</taxon>
        <taxon>Actinomycetes</taxon>
        <taxon>Propionibacteriales</taxon>
        <taxon>Propionibacteriaceae</taxon>
        <taxon>Luteococcus</taxon>
    </lineage>
</organism>
<dbReference type="CDD" id="cd01146">
    <property type="entry name" value="FhuD"/>
    <property type="match status" value="1"/>
</dbReference>
<evidence type="ECO:0000313" key="8">
    <source>
        <dbReference type="Proteomes" id="UP001597326"/>
    </source>
</evidence>
<sequence>MNRRQLLTTLALSATLATVGCSSSPEAGSAASGSASGAAESGFPVTVATKFGDVTIEKKPTRVVALGWGDAEDALQLGVQPVGASDWLGFGGEGVGPWLKGKYTTAPTIIETMEPSYEKIAALKPDLILDVKSSGDQARHDKLKQIAPVVGVPKGGDSYLTTSDQQLEMIAAALGEKAKGEQLKAEVDAKVAKVTAANPGWKGKTASAVSRTSEGWGAYVKGGDRIDFLEKLGFVQNPKIAALPVSETGFSVKISAEKLDVIDSDLIIGFPIFVKPEQMSNDAAFKAVPAVKDGRALVLDGDLAQAFSLGSPAARSHAIDQLVPRIEAALK</sequence>
<evidence type="ECO:0000259" key="6">
    <source>
        <dbReference type="PROSITE" id="PS50983"/>
    </source>
</evidence>
<dbReference type="SUPFAM" id="SSF53807">
    <property type="entry name" value="Helical backbone' metal receptor"/>
    <property type="match status" value="1"/>
</dbReference>
<evidence type="ECO:0000256" key="1">
    <source>
        <dbReference type="ARBA" id="ARBA00004196"/>
    </source>
</evidence>
<dbReference type="Proteomes" id="UP001597326">
    <property type="component" value="Unassembled WGS sequence"/>
</dbReference>
<comment type="subcellular location">
    <subcellularLocation>
        <location evidence="1">Cell envelope</location>
    </subcellularLocation>
</comment>
<reference evidence="8" key="1">
    <citation type="journal article" date="2019" name="Int. J. Syst. Evol. Microbiol.">
        <title>The Global Catalogue of Microorganisms (GCM) 10K type strain sequencing project: providing services to taxonomists for standard genome sequencing and annotation.</title>
        <authorList>
            <consortium name="The Broad Institute Genomics Platform"/>
            <consortium name="The Broad Institute Genome Sequencing Center for Infectious Disease"/>
            <person name="Wu L."/>
            <person name="Ma J."/>
        </authorList>
    </citation>
    <scope>NUCLEOTIDE SEQUENCE [LARGE SCALE GENOMIC DNA]</scope>
    <source>
        <strain evidence="8">CAIM 431</strain>
    </source>
</reference>
<comment type="caution">
    <text evidence="7">The sequence shown here is derived from an EMBL/GenBank/DDBJ whole genome shotgun (WGS) entry which is preliminary data.</text>
</comment>
<dbReference type="Pfam" id="PF01497">
    <property type="entry name" value="Peripla_BP_2"/>
    <property type="match status" value="1"/>
</dbReference>
<accession>A0ABW4RTT7</accession>
<name>A0ABW4RTT7_9ACTN</name>
<dbReference type="RefSeq" id="WP_343872665.1">
    <property type="nucleotide sequence ID" value="NZ_BAAAIX010000009.1"/>
</dbReference>
<feature type="chain" id="PRO_5045890507" evidence="5">
    <location>
        <begin position="28"/>
        <end position="331"/>
    </location>
</feature>